<feature type="region of interest" description="Disordered" evidence="1">
    <location>
        <begin position="619"/>
        <end position="674"/>
    </location>
</feature>
<feature type="transmembrane region" description="Helical" evidence="2">
    <location>
        <begin position="478"/>
        <end position="501"/>
    </location>
</feature>
<dbReference type="OrthoDB" id="3062801at2759"/>
<dbReference type="PANTHER" id="PTHR17630">
    <property type="entry name" value="DIENELACTONE HYDROLASE"/>
    <property type="match status" value="1"/>
</dbReference>
<organism evidence="4 5">
    <name type="scientific">Mycena chlorophos</name>
    <name type="common">Agaric fungus</name>
    <name type="synonym">Agaricus chlorophos</name>
    <dbReference type="NCBI Taxonomy" id="658473"/>
    <lineage>
        <taxon>Eukaryota</taxon>
        <taxon>Fungi</taxon>
        <taxon>Dikarya</taxon>
        <taxon>Basidiomycota</taxon>
        <taxon>Agaricomycotina</taxon>
        <taxon>Agaricomycetes</taxon>
        <taxon>Agaricomycetidae</taxon>
        <taxon>Agaricales</taxon>
        <taxon>Marasmiineae</taxon>
        <taxon>Mycenaceae</taxon>
        <taxon>Mycena</taxon>
    </lineage>
</organism>
<dbReference type="Proteomes" id="UP000613580">
    <property type="component" value="Unassembled WGS sequence"/>
</dbReference>
<dbReference type="EMBL" id="JACAZE010000030">
    <property type="protein sequence ID" value="KAF7289056.1"/>
    <property type="molecule type" value="Genomic_DNA"/>
</dbReference>
<dbReference type="SUPFAM" id="SSF53474">
    <property type="entry name" value="alpha/beta-Hydrolases"/>
    <property type="match status" value="1"/>
</dbReference>
<feature type="compositionally biased region" description="Low complexity" evidence="1">
    <location>
        <begin position="869"/>
        <end position="887"/>
    </location>
</feature>
<keyword evidence="2" id="KW-1133">Transmembrane helix</keyword>
<name>A0A8H6RY29_MYCCL</name>
<dbReference type="PANTHER" id="PTHR17630:SF44">
    <property type="entry name" value="PROTEIN AIM2"/>
    <property type="match status" value="1"/>
</dbReference>
<feature type="domain" description="Dienelactone hydrolase" evidence="3">
    <location>
        <begin position="28"/>
        <end position="244"/>
    </location>
</feature>
<feature type="compositionally biased region" description="Polar residues" evidence="1">
    <location>
        <begin position="819"/>
        <end position="830"/>
    </location>
</feature>
<dbReference type="Gene3D" id="3.40.50.1820">
    <property type="entry name" value="alpha/beta hydrolase"/>
    <property type="match status" value="1"/>
</dbReference>
<gene>
    <name evidence="4" type="ORF">HMN09_01353800</name>
</gene>
<evidence type="ECO:0000259" key="3">
    <source>
        <dbReference type="Pfam" id="PF01738"/>
    </source>
</evidence>
<feature type="compositionally biased region" description="Low complexity" evidence="1">
    <location>
        <begin position="622"/>
        <end position="637"/>
    </location>
</feature>
<feature type="transmembrane region" description="Helical" evidence="2">
    <location>
        <begin position="572"/>
        <end position="593"/>
    </location>
</feature>
<keyword evidence="2" id="KW-0812">Transmembrane</keyword>
<feature type="region of interest" description="Disordered" evidence="1">
    <location>
        <begin position="790"/>
        <end position="893"/>
    </location>
</feature>
<comment type="caution">
    <text evidence="4">The sequence shown here is derived from an EMBL/GenBank/DDBJ whole genome shotgun (WGS) entry which is preliminary data.</text>
</comment>
<dbReference type="InterPro" id="IPR002925">
    <property type="entry name" value="Dienelactn_hydro"/>
</dbReference>
<dbReference type="AlphaFoldDB" id="A0A8H6RY29"/>
<reference evidence="4" key="1">
    <citation type="submission" date="2020-05" db="EMBL/GenBank/DDBJ databases">
        <title>Mycena genomes resolve the evolution of fungal bioluminescence.</title>
        <authorList>
            <person name="Tsai I.J."/>
        </authorList>
    </citation>
    <scope>NUCLEOTIDE SEQUENCE</scope>
    <source>
        <strain evidence="4">110903Hualien_Pintung</strain>
    </source>
</reference>
<proteinExistence type="predicted"/>
<sequence>MSFCKDCIRGVTHEGTPAGKIEQIGGVECYVATPEIDYPKDKALLLLTDIFGIALNNNKLLADDYAANGFKTVIPDYLNGDPIPPDAMNPGKTFDIMTWFGSHGADKTRPPLDKVIAALKAEGVTSFAAVGYCFGARYVFDLAFENAITVAATAHPSLLKVPDDFEKYKATAKAPLLVNSCTHDTQFPLEVHAKADEVMEGFAPGYKRPYWEGCTHGFAVRGDLSDPKVKAGKEGAFKETVEWFIKPTSPQTVEDYGPDVGLPPGPMGSIYRTSPNILRVDDASVYNSFETLEGPIHTNTVTDSVLSMAVVPPLTSYIAEPLSHSWALPPPATQTKLAERSDVMSTIRWLLLVVIPIIVLDELPRQLYLNFLLRIPSLYFVRVTRIIEEARVSLPDIKRMARARTDEWDEKNTMLLSNPESAPLPRSLLNFKASWDSFIDALLREWNTLNLISALLLSAILTLLQIDAASHPIIRTTALFSLICALMSLLYGCIYIIRFGTMRKMHKASSFASDARRRDVGFWWNVWVLLAMPAIWLSWSIIAFLASIMSFIWLSGSSSDGTDFVLSPRVALGTRIGLTLVLCLGLVYFVLIVREFQRYGDPLDEAWQRAVDKWVSEPTMVSDAPDSDAAATDASATEPQPPIIIQPRSLRPPNSESNSSRTSTPVPYESHSWSHWQPRSDYLRDLRASRAAPAQTLEPPAAFSTPPAQTESFVAQAQPILPVMLMRLGREGDKPRYRIHTQVIKPSAVLTSLRDVSQVDLDRFMSDVSSAWLGELVLTRKTGDDTVLNSTYTRVQPPKPQPRLDAPVTPSPVGRGARSSPQSLSTSSEFRNPKDTSGARSLAGIKEENNLSASSLPVPRPWGSKIDGVSTSRSVSDTRSRAQTARRASSEQFPHAQAVQDFLDLWNARYFSLRHFEAMMEICYFEAMMDLRSPPSAAQSDWPGAFELLITLRSRSPNKSTALV</sequence>
<dbReference type="GO" id="GO:0016787">
    <property type="term" value="F:hydrolase activity"/>
    <property type="evidence" value="ECO:0007669"/>
    <property type="project" value="InterPro"/>
</dbReference>
<protein>
    <recommendedName>
        <fullName evidence="3">Dienelactone hydrolase domain-containing protein</fullName>
    </recommendedName>
</protein>
<dbReference type="InterPro" id="IPR029058">
    <property type="entry name" value="AB_hydrolase_fold"/>
</dbReference>
<evidence type="ECO:0000313" key="4">
    <source>
        <dbReference type="EMBL" id="KAF7289056.1"/>
    </source>
</evidence>
<evidence type="ECO:0000256" key="2">
    <source>
        <dbReference type="SAM" id="Phobius"/>
    </source>
</evidence>
<dbReference type="Pfam" id="PF01738">
    <property type="entry name" value="DLH"/>
    <property type="match status" value="1"/>
</dbReference>
<feature type="transmembrane region" description="Helical" evidence="2">
    <location>
        <begin position="522"/>
        <end position="552"/>
    </location>
</feature>
<evidence type="ECO:0000256" key="1">
    <source>
        <dbReference type="SAM" id="MobiDB-lite"/>
    </source>
</evidence>
<feature type="compositionally biased region" description="Polar residues" evidence="1">
    <location>
        <begin position="652"/>
        <end position="674"/>
    </location>
</feature>
<keyword evidence="5" id="KW-1185">Reference proteome</keyword>
<evidence type="ECO:0000313" key="5">
    <source>
        <dbReference type="Proteomes" id="UP000613580"/>
    </source>
</evidence>
<accession>A0A8H6RY29</accession>
<keyword evidence="2" id="KW-0472">Membrane</keyword>